<feature type="signal peptide" evidence="1">
    <location>
        <begin position="1"/>
        <end position="20"/>
    </location>
</feature>
<evidence type="ECO:0000313" key="3">
    <source>
        <dbReference type="EMBL" id="QGU31868.1"/>
    </source>
</evidence>
<dbReference type="CDD" id="cd02966">
    <property type="entry name" value="TlpA_like_family"/>
    <property type="match status" value="1"/>
</dbReference>
<dbReference type="OrthoDB" id="9788279at2"/>
<dbReference type="GO" id="GO:0016491">
    <property type="term" value="F:oxidoreductase activity"/>
    <property type="evidence" value="ECO:0007669"/>
    <property type="project" value="InterPro"/>
</dbReference>
<dbReference type="AlphaFoldDB" id="A0A6I6E5W1"/>
<proteinExistence type="predicted"/>
<gene>
    <name evidence="3" type="ORF">E6P07_02040</name>
</gene>
<dbReference type="RefSeq" id="WP_153974067.1">
    <property type="nucleotide sequence ID" value="NZ_CP039268.1"/>
</dbReference>
<dbReference type="Proteomes" id="UP000426424">
    <property type="component" value="Chromosome"/>
</dbReference>
<dbReference type="Pfam" id="PF08534">
    <property type="entry name" value="Redoxin"/>
    <property type="match status" value="1"/>
</dbReference>
<dbReference type="InterPro" id="IPR013766">
    <property type="entry name" value="Thioredoxin_domain"/>
</dbReference>
<keyword evidence="4" id="KW-1185">Reference proteome</keyword>
<feature type="domain" description="Thioredoxin" evidence="2">
    <location>
        <begin position="21"/>
        <end position="162"/>
    </location>
</feature>
<reference evidence="3 4" key="1">
    <citation type="submission" date="2019-12" db="EMBL/GenBank/DDBJ databases">
        <title>The complete genome of the thermophilic, anoxygenic phototrophic gammaproteobacterium Thermochromatium tepidum.</title>
        <authorList>
            <person name="Sattley W.M."/>
            <person name="Swingley W.D."/>
            <person name="Burchell B.M."/>
            <person name="Gurbani S.A."/>
            <person name="Kujawa C.M."/>
            <person name="Nuccio D.A."/>
            <person name="Schladweiler J."/>
            <person name="Shaffer K.N."/>
            <person name="Stokes L.M."/>
            <person name="Touchman J.W."/>
            <person name="Blankenship R.E."/>
            <person name="Madigan M.T."/>
        </authorList>
    </citation>
    <scope>NUCLEOTIDE SEQUENCE [LARGE SCALE GENOMIC DNA]</scope>
    <source>
        <strain evidence="3 4">ATCC 43061</strain>
    </source>
</reference>
<dbReference type="InterPro" id="IPR013740">
    <property type="entry name" value="Redoxin"/>
</dbReference>
<evidence type="ECO:0000256" key="1">
    <source>
        <dbReference type="SAM" id="SignalP"/>
    </source>
</evidence>
<dbReference type="Gene3D" id="3.40.30.10">
    <property type="entry name" value="Glutaredoxin"/>
    <property type="match status" value="1"/>
</dbReference>
<dbReference type="SUPFAM" id="SSF52833">
    <property type="entry name" value="Thioredoxin-like"/>
    <property type="match status" value="1"/>
</dbReference>
<dbReference type="InterPro" id="IPR050553">
    <property type="entry name" value="Thioredoxin_ResA/DsbE_sf"/>
</dbReference>
<organism evidence="3 4">
    <name type="scientific">Thermochromatium tepidum ATCC 43061</name>
    <dbReference type="NCBI Taxonomy" id="316276"/>
    <lineage>
        <taxon>Bacteria</taxon>
        <taxon>Pseudomonadati</taxon>
        <taxon>Pseudomonadota</taxon>
        <taxon>Gammaproteobacteria</taxon>
        <taxon>Chromatiales</taxon>
        <taxon>Chromatiaceae</taxon>
        <taxon>Thermochromatium</taxon>
    </lineage>
</organism>
<evidence type="ECO:0000259" key="2">
    <source>
        <dbReference type="PROSITE" id="PS51352"/>
    </source>
</evidence>
<dbReference type="EMBL" id="CP039268">
    <property type="protein sequence ID" value="QGU31868.1"/>
    <property type="molecule type" value="Genomic_DNA"/>
</dbReference>
<dbReference type="PANTHER" id="PTHR42852">
    <property type="entry name" value="THIOL:DISULFIDE INTERCHANGE PROTEIN DSBE"/>
    <property type="match status" value="1"/>
</dbReference>
<evidence type="ECO:0000313" key="4">
    <source>
        <dbReference type="Proteomes" id="UP000426424"/>
    </source>
</evidence>
<dbReference type="PROSITE" id="PS51352">
    <property type="entry name" value="THIOREDOXIN_2"/>
    <property type="match status" value="1"/>
</dbReference>
<keyword evidence="1" id="KW-0732">Signal</keyword>
<dbReference type="InterPro" id="IPR036249">
    <property type="entry name" value="Thioredoxin-like_sf"/>
</dbReference>
<feature type="chain" id="PRO_5026299476" evidence="1">
    <location>
        <begin position="21"/>
        <end position="168"/>
    </location>
</feature>
<dbReference type="PANTHER" id="PTHR42852:SF18">
    <property type="entry name" value="CHROMOSOME UNDETERMINED SCAFFOLD_47, WHOLE GENOME SHOTGUN SEQUENCE"/>
    <property type="match status" value="1"/>
</dbReference>
<sequence>MKIIALTLGVLTCGSMAIQAAEPGTPAPSCRVPTLSGHSSVDPSASRAKVVYLDFWASWCGPCAQSFPVLDQLQSELGGQGFEVIAINLDEEPQEALGFLQRHPVHFTIGADPEGRCPRLYGVKGMPTSYLIDRAGRIREVHEGFKTSDTAKRRAQIESLLSEPRATP</sequence>
<protein>
    <submittedName>
        <fullName evidence="3">Redoxin family protein</fullName>
    </submittedName>
</protein>
<name>A0A6I6E5W1_THETI</name>
<accession>A0A6I6E5W1</accession>
<dbReference type="KEGG" id="ttp:E6P07_02040"/>